<evidence type="ECO:0000313" key="2">
    <source>
        <dbReference type="Proteomes" id="UP000031843"/>
    </source>
</evidence>
<keyword evidence="2" id="KW-1185">Reference proteome</keyword>
<dbReference type="PANTHER" id="PTHR43881">
    <property type="entry name" value="GAMMA-GLUTAMYLTRANSPEPTIDASE (AFU_ORTHOLOGUE AFUA_4G13580)"/>
    <property type="match status" value="1"/>
</dbReference>
<keyword evidence="1" id="KW-0808">Transferase</keyword>
<dbReference type="EMBL" id="CP010537">
    <property type="protein sequence ID" value="AJG23984.1"/>
    <property type="molecule type" value="Genomic_DNA"/>
</dbReference>
<dbReference type="EC" id="2.3.2.2" evidence="1"/>
<sequence length="530" mass="56205">MTNFWNFPYPSQRVPVLADNVVATSQPLAAAAGLRMLARGGNAVDAALATAIALTVVEPCMNGIGGDAFALIWDGKELHGLNASGRAPAAWTPEYFSRYGSMPVNGWDTVTVPGAVSGWRATWEKFGSLPFAELFEPALEYARNGFLVSPTVHRQWQAQVPVLIDKPGFADAFAPNGRAPLPGERFICTGQAQTLARIAETKGDDFYHGELAGRIAAHARATGGLITEADLAAHRADWVQPISMSYRDLELFEIGPNGQGIGALMALGMLEHFDVAAMGVDSAAAIHVQVEAMKLAFADLHAYVGDPAAMTEVQAAHLLDRSYLASRAKAIDPERAAAAGPGKPHSGGTVYLTTADKSGMMVSYIQSNFKGFGSGVVVPGTGIALHNRGWGFNLKPGHPNQVSPGKRPFHTIIPGFLMRKGVPLASFGVMGGSMQAQGHLQMASRLADFGQNPQAACDAPRWRVLDDNATIAVEWNCPAATVEGLRARGHKVDVAPQGNLEFGGAQIAMRLEDGYAAASDHRKDGYPLGF</sequence>
<proteinExistence type="predicted"/>
<dbReference type="SUPFAM" id="SSF56235">
    <property type="entry name" value="N-terminal nucleophile aminohydrolases (Ntn hydrolases)"/>
    <property type="match status" value="1"/>
</dbReference>
<dbReference type="Pfam" id="PF01019">
    <property type="entry name" value="G_glu_transpept"/>
    <property type="match status" value="1"/>
</dbReference>
<reference evidence="1 2" key="1">
    <citation type="journal article" date="2015" name="Genome Announc.">
        <title>Complete Genome Sequence of Cupriavidus basilensis 4G11, Isolated from the Oak Ridge Field Research Center Site.</title>
        <authorList>
            <person name="Ray J."/>
            <person name="Waters R.J."/>
            <person name="Skerker J.M."/>
            <person name="Kuehl J.V."/>
            <person name="Price M.N."/>
            <person name="Huang J."/>
            <person name="Chakraborty R."/>
            <person name="Arkin A.P."/>
            <person name="Deutschbauer A."/>
        </authorList>
    </citation>
    <scope>NUCLEOTIDE SEQUENCE [LARGE SCALE GENOMIC DNA]</scope>
    <source>
        <strain evidence="1">4G11</strain>
    </source>
</reference>
<dbReference type="AlphaFoldDB" id="A0A0C4YPL3"/>
<dbReference type="GO" id="GO:0103068">
    <property type="term" value="F:leukotriene C4 gamma-glutamyl transferase activity"/>
    <property type="evidence" value="ECO:0007669"/>
    <property type="project" value="UniProtKB-EC"/>
</dbReference>
<dbReference type="Gene3D" id="1.10.246.130">
    <property type="match status" value="1"/>
</dbReference>
<keyword evidence="1" id="KW-0012">Acyltransferase</keyword>
<organism evidence="1 2">
    <name type="scientific">Cupriavidus basilensis</name>
    <dbReference type="NCBI Taxonomy" id="68895"/>
    <lineage>
        <taxon>Bacteria</taxon>
        <taxon>Pseudomonadati</taxon>
        <taxon>Pseudomonadota</taxon>
        <taxon>Betaproteobacteria</taxon>
        <taxon>Burkholderiales</taxon>
        <taxon>Burkholderiaceae</taxon>
        <taxon>Cupriavidus</taxon>
    </lineage>
</organism>
<dbReference type="KEGG" id="cbw:RR42_s2402"/>
<dbReference type="InterPro" id="IPR043137">
    <property type="entry name" value="GGT_ssub_C"/>
</dbReference>
<dbReference type="Gene3D" id="3.60.20.40">
    <property type="match status" value="1"/>
</dbReference>
<gene>
    <name evidence="1" type="ORF">RR42_s2402</name>
</gene>
<dbReference type="InterPro" id="IPR052896">
    <property type="entry name" value="GGT-like_enzyme"/>
</dbReference>
<dbReference type="Proteomes" id="UP000031843">
    <property type="component" value="Chromosome secondary"/>
</dbReference>
<accession>A0A0C4YPL3</accession>
<protein>
    <submittedName>
        <fullName evidence="1">Gamma-glutamyltranspeptidase</fullName>
        <ecNumber evidence="1">2.3.2.2</ecNumber>
    </submittedName>
</protein>
<dbReference type="InterPro" id="IPR029055">
    <property type="entry name" value="Ntn_hydrolases_N"/>
</dbReference>
<dbReference type="InterPro" id="IPR043138">
    <property type="entry name" value="GGT_lsub"/>
</dbReference>
<dbReference type="STRING" id="68895.RR42_s2402"/>
<evidence type="ECO:0000313" key="1">
    <source>
        <dbReference type="EMBL" id="AJG23984.1"/>
    </source>
</evidence>
<dbReference type="PRINTS" id="PR01210">
    <property type="entry name" value="GGTRANSPTASE"/>
</dbReference>
<dbReference type="MEROPS" id="T03.025"/>
<dbReference type="RefSeq" id="WP_043355977.1">
    <property type="nucleotide sequence ID" value="NZ_CP010537.1"/>
</dbReference>
<dbReference type="OrthoDB" id="5297205at2"/>
<name>A0A0C4YPL3_9BURK</name>
<dbReference type="PANTHER" id="PTHR43881:SF1">
    <property type="entry name" value="GAMMA-GLUTAMYLTRANSPEPTIDASE (AFU_ORTHOLOGUE AFUA_4G13580)"/>
    <property type="match status" value="1"/>
</dbReference>